<dbReference type="AlphaFoldDB" id="A0A179HBS8"/>
<gene>
    <name evidence="2" type="ORF">VFPBJ_01594</name>
</gene>
<protein>
    <submittedName>
        <fullName evidence="2">Uncharacterized protein</fullName>
    </submittedName>
</protein>
<organism evidence="2 3">
    <name type="scientific">Purpureocillium lilacinum</name>
    <name type="common">Paecilomyces lilacinus</name>
    <dbReference type="NCBI Taxonomy" id="33203"/>
    <lineage>
        <taxon>Eukaryota</taxon>
        <taxon>Fungi</taxon>
        <taxon>Dikarya</taxon>
        <taxon>Ascomycota</taxon>
        <taxon>Pezizomycotina</taxon>
        <taxon>Sordariomycetes</taxon>
        <taxon>Hypocreomycetidae</taxon>
        <taxon>Hypocreales</taxon>
        <taxon>Ophiocordycipitaceae</taxon>
        <taxon>Purpureocillium</taxon>
    </lineage>
</organism>
<reference evidence="2 3" key="1">
    <citation type="submission" date="2016-01" db="EMBL/GenBank/DDBJ databases">
        <title>Biosynthesis of antibiotic leucinostatins and their inhibition on Phytophthora in bio-control Purpureocillium lilacinum.</title>
        <authorList>
            <person name="Wang G."/>
            <person name="Liu Z."/>
            <person name="Lin R."/>
            <person name="Li E."/>
            <person name="Mao Z."/>
            <person name="Ling J."/>
            <person name="Yin W."/>
            <person name="Xie B."/>
        </authorList>
    </citation>
    <scope>NUCLEOTIDE SEQUENCE [LARGE SCALE GENOMIC DNA]</scope>
    <source>
        <strain evidence="2">PLBJ-1</strain>
    </source>
</reference>
<proteinExistence type="predicted"/>
<evidence type="ECO:0000313" key="2">
    <source>
        <dbReference type="EMBL" id="OAQ87554.1"/>
    </source>
</evidence>
<accession>A0A179HBS8</accession>
<comment type="caution">
    <text evidence="2">The sequence shown here is derived from an EMBL/GenBank/DDBJ whole genome shotgun (WGS) entry which is preliminary data.</text>
</comment>
<sequence>MENHSCLYQGTWGQHRRGQSVGAFWRLSGTKCLPRTPGGACRSPGSRNSNSHLNPIRVNEQPGVDDLRSYAYALLLVSTVQHHRGSLCEVIDPASFLEHLIRLYTDPRTVANEQRL</sequence>
<dbReference type="EMBL" id="LSBH01000001">
    <property type="protein sequence ID" value="OAQ87554.1"/>
    <property type="molecule type" value="Genomic_DNA"/>
</dbReference>
<evidence type="ECO:0000313" key="3">
    <source>
        <dbReference type="Proteomes" id="UP000078240"/>
    </source>
</evidence>
<dbReference type="Proteomes" id="UP000078240">
    <property type="component" value="Unassembled WGS sequence"/>
</dbReference>
<name>A0A179HBS8_PURLI</name>
<evidence type="ECO:0000256" key="1">
    <source>
        <dbReference type="SAM" id="MobiDB-lite"/>
    </source>
</evidence>
<feature type="region of interest" description="Disordered" evidence="1">
    <location>
        <begin position="36"/>
        <end position="57"/>
    </location>
</feature>